<proteinExistence type="inferred from homology"/>
<dbReference type="InterPro" id="IPR000489">
    <property type="entry name" value="Pterin-binding_dom"/>
</dbReference>
<evidence type="ECO:0000256" key="1">
    <source>
        <dbReference type="ARBA" id="ARBA00009503"/>
    </source>
</evidence>
<dbReference type="InterPro" id="IPR045031">
    <property type="entry name" value="DHP_synth-like"/>
</dbReference>
<dbReference type="InterPro" id="IPR006390">
    <property type="entry name" value="DHP_synth_dom"/>
</dbReference>
<dbReference type="SUPFAM" id="SSF51717">
    <property type="entry name" value="Dihydropteroate synthetase-like"/>
    <property type="match status" value="1"/>
</dbReference>
<comment type="caution">
    <text evidence="4">The sequence shown here is derived from an EMBL/GenBank/DDBJ whole genome shotgun (WGS) entry which is preliminary data.</text>
</comment>
<reference evidence="4 5" key="1">
    <citation type="submission" date="2018-01" db="EMBL/GenBank/DDBJ databases">
        <title>Cryobacterium sp. nov., from glaciers in China.</title>
        <authorList>
            <person name="Liu Q."/>
            <person name="Xin Y.-H."/>
        </authorList>
    </citation>
    <scope>NUCLEOTIDE SEQUENCE [LARGE SCALE GENOMIC DNA]</scope>
    <source>
        <strain evidence="4 5">TMB1-8</strain>
    </source>
</reference>
<dbReference type="EC" id="2.5.1.15" evidence="2"/>
<dbReference type="Pfam" id="PF00809">
    <property type="entry name" value="Pterin_bind"/>
    <property type="match status" value="1"/>
</dbReference>
<gene>
    <name evidence="4" type="primary">folP</name>
    <name evidence="4" type="ORF">C3B59_08715</name>
</gene>
<keyword evidence="2" id="KW-0289">Folate biosynthesis</keyword>
<dbReference type="PROSITE" id="PS00792">
    <property type="entry name" value="DHPS_1"/>
    <property type="match status" value="1"/>
</dbReference>
<dbReference type="PANTHER" id="PTHR20941:SF8">
    <property type="entry name" value="INACTIVE DIHYDROPTEROATE SYNTHASE 2"/>
    <property type="match status" value="1"/>
</dbReference>
<dbReference type="OrthoDB" id="9811744at2"/>
<evidence type="ECO:0000313" key="4">
    <source>
        <dbReference type="EMBL" id="POH65917.1"/>
    </source>
</evidence>
<feature type="domain" description="Pterin-binding" evidence="3">
    <location>
        <begin position="33"/>
        <end position="283"/>
    </location>
</feature>
<sequence>MVNSPDPTGVIRPRLDVPRRRMNGRDFDFAREVAVMAVINRTPDSFYDQGATFALDQAVAAAHRAIDDGADWVDIGGAKFAPGPAVPVAEEIDRVVPVVAALRGTGVVISVDTFDPYVARASINAGAHVINDTTGVHDPRMAEVVADSDATLVITHSLARPRTPYPAPQYTDVAAEVSGFLQARVQRALDHGMPADRLVIDPGHDLNKNTRHSLELTRRLAEITTLGLPTLVAVSNKDFIGETLDRGRDQRVEGTLAAVVYCIMQGARIVRVHNVSAAVDAVRMTEAILGWREPAYLRHNLT</sequence>
<dbReference type="PANTHER" id="PTHR20941">
    <property type="entry name" value="FOLATE SYNTHESIS PROTEINS"/>
    <property type="match status" value="1"/>
</dbReference>
<dbReference type="GO" id="GO:0046656">
    <property type="term" value="P:folic acid biosynthetic process"/>
    <property type="evidence" value="ECO:0007669"/>
    <property type="project" value="UniProtKB-KW"/>
</dbReference>
<keyword evidence="2" id="KW-0808">Transferase</keyword>
<organism evidence="4 5">
    <name type="scientific">Cryobacterium zongtaii</name>
    <dbReference type="NCBI Taxonomy" id="1259217"/>
    <lineage>
        <taxon>Bacteria</taxon>
        <taxon>Bacillati</taxon>
        <taxon>Actinomycetota</taxon>
        <taxon>Actinomycetes</taxon>
        <taxon>Micrococcales</taxon>
        <taxon>Microbacteriaceae</taxon>
        <taxon>Cryobacterium</taxon>
    </lineage>
</organism>
<dbReference type="GO" id="GO:0005829">
    <property type="term" value="C:cytosol"/>
    <property type="evidence" value="ECO:0007669"/>
    <property type="project" value="TreeGrafter"/>
</dbReference>
<comment type="cofactor">
    <cofactor evidence="2">
        <name>Mg(2+)</name>
        <dbReference type="ChEBI" id="CHEBI:18420"/>
    </cofactor>
</comment>
<evidence type="ECO:0000313" key="5">
    <source>
        <dbReference type="Proteomes" id="UP000237104"/>
    </source>
</evidence>
<dbReference type="GO" id="GO:0046654">
    <property type="term" value="P:tetrahydrofolate biosynthetic process"/>
    <property type="evidence" value="ECO:0007669"/>
    <property type="project" value="UniProtKB-UniPathway"/>
</dbReference>
<keyword evidence="2" id="KW-0479">Metal-binding</keyword>
<comment type="function">
    <text evidence="2">Catalyzes the condensation of para-aminobenzoate (pABA) with 6-hydroxymethyl-7,8-dihydropterin diphosphate (DHPt-PP) to form 7,8-dihydropteroate (H2Pte), the immediate precursor of folate derivatives.</text>
</comment>
<evidence type="ECO:0000259" key="3">
    <source>
        <dbReference type="PROSITE" id="PS50972"/>
    </source>
</evidence>
<comment type="similarity">
    <text evidence="1 2">Belongs to the DHPS family.</text>
</comment>
<dbReference type="GO" id="GO:0046872">
    <property type="term" value="F:metal ion binding"/>
    <property type="evidence" value="ECO:0007669"/>
    <property type="project" value="UniProtKB-KW"/>
</dbReference>
<dbReference type="Proteomes" id="UP000237104">
    <property type="component" value="Unassembled WGS sequence"/>
</dbReference>
<keyword evidence="2" id="KW-0460">Magnesium</keyword>
<dbReference type="Gene3D" id="3.20.20.20">
    <property type="entry name" value="Dihydropteroate synthase-like"/>
    <property type="match status" value="1"/>
</dbReference>
<dbReference type="EMBL" id="PPXF01000038">
    <property type="protein sequence ID" value="POH65917.1"/>
    <property type="molecule type" value="Genomic_DNA"/>
</dbReference>
<dbReference type="NCBIfam" id="TIGR01496">
    <property type="entry name" value="DHPS"/>
    <property type="match status" value="1"/>
</dbReference>
<dbReference type="InterPro" id="IPR011005">
    <property type="entry name" value="Dihydropteroate_synth-like_sf"/>
</dbReference>
<protein>
    <recommendedName>
        <fullName evidence="2">Dihydropteroate synthase</fullName>
        <shortName evidence="2">DHPS</shortName>
        <ecNumber evidence="2">2.5.1.15</ecNumber>
    </recommendedName>
    <alternativeName>
        <fullName evidence="2">Dihydropteroate pyrophosphorylase</fullName>
    </alternativeName>
</protein>
<name>A0A2S3ZFM7_9MICO</name>
<dbReference type="CDD" id="cd00739">
    <property type="entry name" value="DHPS"/>
    <property type="match status" value="1"/>
</dbReference>
<evidence type="ECO:0000256" key="2">
    <source>
        <dbReference type="RuleBase" id="RU361205"/>
    </source>
</evidence>
<dbReference type="PROSITE" id="PS50972">
    <property type="entry name" value="PTERIN_BINDING"/>
    <property type="match status" value="1"/>
</dbReference>
<dbReference type="GO" id="GO:0004156">
    <property type="term" value="F:dihydropteroate synthase activity"/>
    <property type="evidence" value="ECO:0007669"/>
    <property type="project" value="UniProtKB-EC"/>
</dbReference>
<dbReference type="AlphaFoldDB" id="A0A2S3ZFM7"/>
<dbReference type="RefSeq" id="WP_103430962.1">
    <property type="nucleotide sequence ID" value="NZ_PPXF01000038.1"/>
</dbReference>
<accession>A0A2S3ZFM7</accession>
<dbReference type="UniPathway" id="UPA00077">
    <property type="reaction ID" value="UER00156"/>
</dbReference>
<comment type="pathway">
    <text evidence="2">Cofactor biosynthesis; tetrahydrofolate biosynthesis; 7,8-dihydrofolate from 2-amino-4-hydroxy-6-hydroxymethyl-7,8-dihydropteridine diphosphate and 4-aminobenzoate: step 1/2.</text>
</comment>